<dbReference type="SUPFAM" id="SSF56574">
    <property type="entry name" value="Serpins"/>
    <property type="match status" value="1"/>
</dbReference>
<dbReference type="EMBL" id="JARQZJ010000032">
    <property type="protein sequence ID" value="KAK9874765.1"/>
    <property type="molecule type" value="Genomic_DNA"/>
</dbReference>
<organism evidence="7 8">
    <name type="scientific">Henosepilachna vigintioctopunctata</name>
    <dbReference type="NCBI Taxonomy" id="420089"/>
    <lineage>
        <taxon>Eukaryota</taxon>
        <taxon>Metazoa</taxon>
        <taxon>Ecdysozoa</taxon>
        <taxon>Arthropoda</taxon>
        <taxon>Hexapoda</taxon>
        <taxon>Insecta</taxon>
        <taxon>Pterygota</taxon>
        <taxon>Neoptera</taxon>
        <taxon>Endopterygota</taxon>
        <taxon>Coleoptera</taxon>
        <taxon>Polyphaga</taxon>
        <taxon>Cucujiformia</taxon>
        <taxon>Coccinelloidea</taxon>
        <taxon>Coccinellidae</taxon>
        <taxon>Epilachninae</taxon>
        <taxon>Epilachnini</taxon>
        <taxon>Henosepilachna</taxon>
    </lineage>
</organism>
<keyword evidence="3" id="KW-0722">Serine protease inhibitor</keyword>
<evidence type="ECO:0000259" key="6">
    <source>
        <dbReference type="SMART" id="SM00093"/>
    </source>
</evidence>
<evidence type="ECO:0000313" key="8">
    <source>
        <dbReference type="Proteomes" id="UP001431783"/>
    </source>
</evidence>
<dbReference type="InterPro" id="IPR023795">
    <property type="entry name" value="Serpin_CS"/>
</dbReference>
<dbReference type="SMART" id="SM00093">
    <property type="entry name" value="SERPIN"/>
    <property type="match status" value="1"/>
</dbReference>
<evidence type="ECO:0000256" key="1">
    <source>
        <dbReference type="ARBA" id="ARBA00009500"/>
    </source>
</evidence>
<dbReference type="GO" id="GO:0005615">
    <property type="term" value="C:extracellular space"/>
    <property type="evidence" value="ECO:0007669"/>
    <property type="project" value="InterPro"/>
</dbReference>
<dbReference type="InterPro" id="IPR042185">
    <property type="entry name" value="Serpin_sf_2"/>
</dbReference>
<evidence type="ECO:0000313" key="7">
    <source>
        <dbReference type="EMBL" id="KAK9874765.1"/>
    </source>
</evidence>
<dbReference type="InterPro" id="IPR036186">
    <property type="entry name" value="Serpin_sf"/>
</dbReference>
<proteinExistence type="inferred from homology"/>
<feature type="chain" id="PRO_5043362856" description="Serpin domain-containing protein" evidence="5">
    <location>
        <begin position="24"/>
        <end position="399"/>
    </location>
</feature>
<keyword evidence="8" id="KW-1185">Reference proteome</keyword>
<evidence type="ECO:0000256" key="5">
    <source>
        <dbReference type="SAM" id="SignalP"/>
    </source>
</evidence>
<evidence type="ECO:0000256" key="2">
    <source>
        <dbReference type="ARBA" id="ARBA00022690"/>
    </source>
</evidence>
<comment type="caution">
    <text evidence="7">The sequence shown here is derived from an EMBL/GenBank/DDBJ whole genome shotgun (WGS) entry which is preliminary data.</text>
</comment>
<dbReference type="InterPro" id="IPR023796">
    <property type="entry name" value="Serpin_dom"/>
</dbReference>
<name>A0AAW1TWS7_9CUCU</name>
<evidence type="ECO:0000256" key="4">
    <source>
        <dbReference type="RuleBase" id="RU000411"/>
    </source>
</evidence>
<dbReference type="Gene3D" id="3.30.497.10">
    <property type="entry name" value="Antithrombin, subunit I, domain 2"/>
    <property type="match status" value="1"/>
</dbReference>
<sequence length="399" mass="44632">MVKNLDKMKFFAVLFLSVSLVYAADVVEELKQGNIQFSTQLYKHIAKETSDNVILSPLSVQLVLALSKLGAKGETAAELTKSLHLPESPDKIKEGFKGIISKLKGNQYYSLDTANKIYLNDGYLINPEFLKLAQEIFDASLESVKFAENVKAADTINKWVESRTNKKIQNLVDPSALDKFTRMVLVNALYFQANWSLPFDEYATSKRKFYKSEKEELDVHTMHKTATFKYAENKDLDAKLIQIFYQGGDITFTIALPNKREGLGALEDRLSEVLLPQKYGSRRLSLYMPKFKIESSFNLNSVLQKLGIQKAFDPNGADFSGLLANDERLVITNVVQKAFINVTESGTEAAAATAVTFAVATSFIPEEPPLEIHVDRPFFFAINQGSLPLFVGRVVEPSV</sequence>
<keyword evidence="2" id="KW-0646">Protease inhibitor</keyword>
<dbReference type="PANTHER" id="PTHR11461">
    <property type="entry name" value="SERINE PROTEASE INHIBITOR, SERPIN"/>
    <property type="match status" value="1"/>
</dbReference>
<feature type="domain" description="Serpin" evidence="6">
    <location>
        <begin position="39"/>
        <end position="397"/>
    </location>
</feature>
<dbReference type="Gene3D" id="2.30.39.10">
    <property type="entry name" value="Alpha-1-antitrypsin, domain 1"/>
    <property type="match status" value="1"/>
</dbReference>
<dbReference type="Proteomes" id="UP001431783">
    <property type="component" value="Unassembled WGS sequence"/>
</dbReference>
<feature type="signal peptide" evidence="5">
    <location>
        <begin position="1"/>
        <end position="23"/>
    </location>
</feature>
<reference evidence="7 8" key="1">
    <citation type="submission" date="2023-03" db="EMBL/GenBank/DDBJ databases">
        <title>Genome insight into feeding habits of ladybird beetles.</title>
        <authorList>
            <person name="Li H.-S."/>
            <person name="Huang Y.-H."/>
            <person name="Pang H."/>
        </authorList>
    </citation>
    <scope>NUCLEOTIDE SEQUENCE [LARGE SCALE GENOMIC DNA]</scope>
    <source>
        <strain evidence="7">SYSU_2023b</strain>
        <tissue evidence="7">Whole body</tissue>
    </source>
</reference>
<protein>
    <recommendedName>
        <fullName evidence="6">Serpin domain-containing protein</fullName>
    </recommendedName>
</protein>
<dbReference type="InterPro" id="IPR000215">
    <property type="entry name" value="Serpin_fam"/>
</dbReference>
<dbReference type="PROSITE" id="PS00284">
    <property type="entry name" value="SERPIN"/>
    <property type="match status" value="1"/>
</dbReference>
<dbReference type="Pfam" id="PF00079">
    <property type="entry name" value="Serpin"/>
    <property type="match status" value="1"/>
</dbReference>
<accession>A0AAW1TWS7</accession>
<dbReference type="InterPro" id="IPR042178">
    <property type="entry name" value="Serpin_sf_1"/>
</dbReference>
<keyword evidence="5" id="KW-0732">Signal</keyword>
<dbReference type="GO" id="GO:0004867">
    <property type="term" value="F:serine-type endopeptidase inhibitor activity"/>
    <property type="evidence" value="ECO:0007669"/>
    <property type="project" value="UniProtKB-KW"/>
</dbReference>
<comment type="similarity">
    <text evidence="1 4">Belongs to the serpin family.</text>
</comment>
<dbReference type="PANTHER" id="PTHR11461:SF211">
    <property type="entry name" value="GH10112P-RELATED"/>
    <property type="match status" value="1"/>
</dbReference>
<gene>
    <name evidence="7" type="ORF">WA026_005573</name>
</gene>
<evidence type="ECO:0000256" key="3">
    <source>
        <dbReference type="ARBA" id="ARBA00022900"/>
    </source>
</evidence>
<dbReference type="AlphaFoldDB" id="A0AAW1TWS7"/>